<evidence type="ECO:0000256" key="1">
    <source>
        <dbReference type="ARBA" id="ARBA00004613"/>
    </source>
</evidence>
<dbReference type="GO" id="GO:0005576">
    <property type="term" value="C:extracellular region"/>
    <property type="evidence" value="ECO:0007669"/>
    <property type="project" value="UniProtKB-SubCell"/>
</dbReference>
<keyword evidence="3" id="KW-0964">Secreted</keyword>
<evidence type="ECO:0000256" key="3">
    <source>
        <dbReference type="ARBA" id="ARBA00022525"/>
    </source>
</evidence>
<comment type="similarity">
    <text evidence="2">Belongs to the germin family.</text>
</comment>
<dbReference type="SMART" id="SM00835">
    <property type="entry name" value="Cupin_1"/>
    <property type="match status" value="1"/>
</dbReference>
<dbReference type="InterPro" id="IPR014710">
    <property type="entry name" value="RmlC-like_jellyroll"/>
</dbReference>
<name>A0A433DE41_9FUNG</name>
<dbReference type="InterPro" id="IPR006045">
    <property type="entry name" value="Cupin_1"/>
</dbReference>
<evidence type="ECO:0000259" key="7">
    <source>
        <dbReference type="SMART" id="SM00835"/>
    </source>
</evidence>
<evidence type="ECO:0000313" key="9">
    <source>
        <dbReference type="Proteomes" id="UP000268093"/>
    </source>
</evidence>
<dbReference type="SUPFAM" id="SSF51182">
    <property type="entry name" value="RmlC-like cupins"/>
    <property type="match status" value="1"/>
</dbReference>
<evidence type="ECO:0000256" key="5">
    <source>
        <dbReference type="ARBA" id="ARBA00023211"/>
    </source>
</evidence>
<dbReference type="EMBL" id="RBNI01002618">
    <property type="protein sequence ID" value="RUP49089.1"/>
    <property type="molecule type" value="Genomic_DNA"/>
</dbReference>
<keyword evidence="4" id="KW-0479">Metal-binding</keyword>
<dbReference type="CDD" id="cd02241">
    <property type="entry name" value="cupin_OxOx"/>
    <property type="match status" value="1"/>
</dbReference>
<evidence type="ECO:0000256" key="2">
    <source>
        <dbReference type="ARBA" id="ARBA00007456"/>
    </source>
</evidence>
<dbReference type="PRINTS" id="PR00325">
    <property type="entry name" value="GERMIN"/>
</dbReference>
<sequence length="229" mass="24878">MTRFSAFVALFSIVFVAQALADKSFDGFNATQLRNLELKTAITENQRLSLLDNKDFVFNFLTTKTGVSKGDGGRTVAATAANFPALIGHNVAMTVGFIGPCSINLPHIHPRATEINFIAQGKFEAGFFQENGARFIVNTLHKGEMTVFPQGAIHFEQNLNCEPAVFVAAFNNEDPGVSTIGDNFIRGLPADIVSASLRGLSIKQVKELTKFLPKNPAIGIKECRKRCGL</sequence>
<keyword evidence="9" id="KW-1185">Reference proteome</keyword>
<protein>
    <submittedName>
        <fullName evidence="8">Spherulin 1a</fullName>
    </submittedName>
</protein>
<dbReference type="AlphaFoldDB" id="A0A433DE41"/>
<dbReference type="Gene3D" id="2.60.120.10">
    <property type="entry name" value="Jelly Rolls"/>
    <property type="match status" value="1"/>
</dbReference>
<reference evidence="8 9" key="1">
    <citation type="journal article" date="2018" name="New Phytol.">
        <title>Phylogenomics of Endogonaceae and evolution of mycorrhizas within Mucoromycota.</title>
        <authorList>
            <person name="Chang Y."/>
            <person name="Desiro A."/>
            <person name="Na H."/>
            <person name="Sandor L."/>
            <person name="Lipzen A."/>
            <person name="Clum A."/>
            <person name="Barry K."/>
            <person name="Grigoriev I.V."/>
            <person name="Martin F.M."/>
            <person name="Stajich J.E."/>
            <person name="Smith M.E."/>
            <person name="Bonito G."/>
            <person name="Spatafora J.W."/>
        </authorList>
    </citation>
    <scope>NUCLEOTIDE SEQUENCE [LARGE SCALE GENOMIC DNA]</scope>
    <source>
        <strain evidence="8 9">GMNB39</strain>
    </source>
</reference>
<evidence type="ECO:0000256" key="4">
    <source>
        <dbReference type="ARBA" id="ARBA00022723"/>
    </source>
</evidence>
<dbReference type="GO" id="GO:0030145">
    <property type="term" value="F:manganese ion binding"/>
    <property type="evidence" value="ECO:0007669"/>
    <property type="project" value="InterPro"/>
</dbReference>
<feature type="chain" id="PRO_5019126880" evidence="6">
    <location>
        <begin position="22"/>
        <end position="229"/>
    </location>
</feature>
<evidence type="ECO:0000256" key="6">
    <source>
        <dbReference type="SAM" id="SignalP"/>
    </source>
</evidence>
<dbReference type="Pfam" id="PF00190">
    <property type="entry name" value="Cupin_1"/>
    <property type="match status" value="1"/>
</dbReference>
<comment type="caution">
    <text evidence="8">The sequence shown here is derived from an EMBL/GenBank/DDBJ whole genome shotgun (WGS) entry which is preliminary data.</text>
</comment>
<feature type="signal peptide" evidence="6">
    <location>
        <begin position="1"/>
        <end position="21"/>
    </location>
</feature>
<feature type="domain" description="Cupin type-1" evidence="7">
    <location>
        <begin position="58"/>
        <end position="206"/>
    </location>
</feature>
<evidence type="ECO:0000313" key="8">
    <source>
        <dbReference type="EMBL" id="RUP49089.1"/>
    </source>
</evidence>
<dbReference type="Proteomes" id="UP000268093">
    <property type="component" value="Unassembled WGS sequence"/>
</dbReference>
<accession>A0A433DE41</accession>
<dbReference type="InterPro" id="IPR011051">
    <property type="entry name" value="RmlC_Cupin_sf"/>
</dbReference>
<gene>
    <name evidence="8" type="ORF">BC936DRAFT_143301</name>
</gene>
<dbReference type="PANTHER" id="PTHR31238">
    <property type="entry name" value="GERMIN-LIKE PROTEIN SUBFAMILY 3 MEMBER 3"/>
    <property type="match status" value="1"/>
</dbReference>
<dbReference type="InterPro" id="IPR001929">
    <property type="entry name" value="Germin"/>
</dbReference>
<dbReference type="OrthoDB" id="1921208at2759"/>
<keyword evidence="5" id="KW-0464">Manganese</keyword>
<proteinExistence type="inferred from homology"/>
<keyword evidence="6" id="KW-0732">Signal</keyword>
<comment type="subcellular location">
    <subcellularLocation>
        <location evidence="1">Secreted</location>
    </subcellularLocation>
</comment>
<organism evidence="8 9">
    <name type="scientific">Jimgerdemannia flammicorona</name>
    <dbReference type="NCBI Taxonomy" id="994334"/>
    <lineage>
        <taxon>Eukaryota</taxon>
        <taxon>Fungi</taxon>
        <taxon>Fungi incertae sedis</taxon>
        <taxon>Mucoromycota</taxon>
        <taxon>Mucoromycotina</taxon>
        <taxon>Endogonomycetes</taxon>
        <taxon>Endogonales</taxon>
        <taxon>Endogonaceae</taxon>
        <taxon>Jimgerdemannia</taxon>
    </lineage>
</organism>